<name>N1U8Y8_9LEPT</name>
<sequence length="45" mass="5058">MQGLPFSRDHIEAAEIGNDKAEINGDGSERKEVLPKTILIKYPEF</sequence>
<dbReference type="Proteomes" id="UP000012249">
    <property type="component" value="Unassembled WGS sequence"/>
</dbReference>
<proteinExistence type="predicted"/>
<dbReference type="AlphaFoldDB" id="N1U8Y8"/>
<organism evidence="1 2">
    <name type="scientific">Leptospira weilii str. Ecochallenge</name>
    <dbReference type="NCBI Taxonomy" id="1049986"/>
    <lineage>
        <taxon>Bacteria</taxon>
        <taxon>Pseudomonadati</taxon>
        <taxon>Spirochaetota</taxon>
        <taxon>Spirochaetia</taxon>
        <taxon>Leptospirales</taxon>
        <taxon>Leptospiraceae</taxon>
        <taxon>Leptospira</taxon>
    </lineage>
</organism>
<reference evidence="1 2" key="1">
    <citation type="submission" date="2013-02" db="EMBL/GenBank/DDBJ databases">
        <authorList>
            <person name="Harkins D.M."/>
            <person name="Durkin A.S."/>
            <person name="Brinkac L.M."/>
            <person name="Haft D.H."/>
            <person name="Selengut J.D."/>
            <person name="Sanka R."/>
            <person name="DePew J."/>
            <person name="Purushe J."/>
            <person name="Haake D.A."/>
            <person name="Matsunaga J."/>
            <person name="Vinetz J.M."/>
            <person name="Sutton G.G."/>
            <person name="Nierman W.C."/>
            <person name="Fouts D.E."/>
        </authorList>
    </citation>
    <scope>NUCLEOTIDE SEQUENCE [LARGE SCALE GENOMIC DNA]</scope>
    <source>
        <strain evidence="1 2">Ecochallenge</strain>
    </source>
</reference>
<accession>N1U8Y8</accession>
<dbReference type="EMBL" id="AHMI02000075">
    <property type="protein sequence ID" value="EMY15557.1"/>
    <property type="molecule type" value="Genomic_DNA"/>
</dbReference>
<evidence type="ECO:0000313" key="2">
    <source>
        <dbReference type="Proteomes" id="UP000012249"/>
    </source>
</evidence>
<gene>
    <name evidence="1" type="ORF">LEP1GSC043_1443</name>
</gene>
<evidence type="ECO:0000313" key="1">
    <source>
        <dbReference type="EMBL" id="EMY15557.1"/>
    </source>
</evidence>
<comment type="caution">
    <text evidence="1">The sequence shown here is derived from an EMBL/GenBank/DDBJ whole genome shotgun (WGS) entry which is preliminary data.</text>
</comment>
<protein>
    <submittedName>
        <fullName evidence="1">Uncharacterized protein</fullName>
    </submittedName>
</protein>